<keyword evidence="1" id="KW-0677">Repeat</keyword>
<dbReference type="PANTHER" id="PTHR24198">
    <property type="entry name" value="ANKYRIN REPEAT AND PROTEIN KINASE DOMAIN-CONTAINING PROTEIN"/>
    <property type="match status" value="1"/>
</dbReference>
<accession>A0A7H8QLB0</accession>
<evidence type="ECO:0000256" key="3">
    <source>
        <dbReference type="PROSITE-ProRule" id="PRU00023"/>
    </source>
</evidence>
<dbReference type="OrthoDB" id="341259at2759"/>
<dbReference type="AlphaFoldDB" id="A0A7H8QLB0"/>
<dbReference type="InterPro" id="IPR036770">
    <property type="entry name" value="Ankyrin_rpt-contain_sf"/>
</dbReference>
<dbReference type="Proteomes" id="UP000509510">
    <property type="component" value="Chromosome I"/>
</dbReference>
<protein>
    <submittedName>
        <fullName evidence="4">Uncharacterized protein</fullName>
    </submittedName>
</protein>
<dbReference type="Pfam" id="PF12796">
    <property type="entry name" value="Ank_2"/>
    <property type="match status" value="1"/>
</dbReference>
<evidence type="ECO:0000313" key="4">
    <source>
        <dbReference type="EMBL" id="QKX54707.1"/>
    </source>
</evidence>
<dbReference type="GeneID" id="55989305"/>
<keyword evidence="2 3" id="KW-0040">ANK repeat</keyword>
<evidence type="ECO:0000256" key="2">
    <source>
        <dbReference type="ARBA" id="ARBA00023043"/>
    </source>
</evidence>
<evidence type="ECO:0000313" key="5">
    <source>
        <dbReference type="Proteomes" id="UP000509510"/>
    </source>
</evidence>
<dbReference type="PANTHER" id="PTHR24198:SF165">
    <property type="entry name" value="ANKYRIN REPEAT-CONTAINING PROTEIN-RELATED"/>
    <property type="match status" value="1"/>
</dbReference>
<sequence length="434" mass="47840">MAKLFLNMCPDSALTPTTFSGAVKAGRFSAVTVFKYGGADLEALDTNGHPPLWHTTDSRMIQYLSFLGASPNAVSADGETVVDHAFENSCYDAVDTLVDCGADFLRVKLKNCKKLLCNDISQRNFGYLQKIVLQHIEILRDKEVIAGLRKIFSIGICDDETFEKILGHLRWFGAHCQSNTTSSVNLFDRSLVSLIPTDVGSSVLLIRHLLVKGANPNVYISGHGSALEAVAKGQDEECVEYLIEHGLDLDKFDHAYLERILQLAVTSGNSSVVQLLVEKGVDPDFNQKRTECGSGALIWEAVSRGHTKIVQLLIHGGADIHIRQDGWTLLGFAANNGLLWEVHYILVTGADPLEKSGPEEKTALAWVLCPSGVISESSSRERIASILIRRYTEEQLKSEGPRIFSLAGKMNYRRFQKRLGYFGVPLPKSCLELD</sequence>
<feature type="repeat" description="ANK" evidence="3">
    <location>
        <begin position="301"/>
        <end position="325"/>
    </location>
</feature>
<dbReference type="KEGG" id="trg:TRUGW13939_01795"/>
<dbReference type="EMBL" id="CP055898">
    <property type="protein sequence ID" value="QKX54707.1"/>
    <property type="molecule type" value="Genomic_DNA"/>
</dbReference>
<reference evidence="5" key="1">
    <citation type="submission" date="2020-06" db="EMBL/GenBank/DDBJ databases">
        <title>A chromosome-scale genome assembly of Talaromyces rugulosus W13939.</title>
        <authorList>
            <person name="Wang B."/>
            <person name="Guo L."/>
            <person name="Ye K."/>
            <person name="Wang L."/>
        </authorList>
    </citation>
    <scope>NUCLEOTIDE SEQUENCE [LARGE SCALE GENOMIC DNA]</scope>
    <source>
        <strain evidence="5">W13939</strain>
    </source>
</reference>
<dbReference type="Gene3D" id="1.25.40.20">
    <property type="entry name" value="Ankyrin repeat-containing domain"/>
    <property type="match status" value="2"/>
</dbReference>
<dbReference type="RefSeq" id="XP_035340886.1">
    <property type="nucleotide sequence ID" value="XM_035484993.1"/>
</dbReference>
<keyword evidence="5" id="KW-1185">Reference proteome</keyword>
<organism evidence="4 5">
    <name type="scientific">Talaromyces rugulosus</name>
    <name type="common">Penicillium rugulosum</name>
    <dbReference type="NCBI Taxonomy" id="121627"/>
    <lineage>
        <taxon>Eukaryota</taxon>
        <taxon>Fungi</taxon>
        <taxon>Dikarya</taxon>
        <taxon>Ascomycota</taxon>
        <taxon>Pezizomycotina</taxon>
        <taxon>Eurotiomycetes</taxon>
        <taxon>Eurotiomycetidae</taxon>
        <taxon>Eurotiales</taxon>
        <taxon>Trichocomaceae</taxon>
        <taxon>Talaromyces</taxon>
        <taxon>Talaromyces sect. Islandici</taxon>
    </lineage>
</organism>
<dbReference type="InterPro" id="IPR002110">
    <property type="entry name" value="Ankyrin_rpt"/>
</dbReference>
<gene>
    <name evidence="4" type="ORF">TRUGW13939_01795</name>
</gene>
<feature type="repeat" description="ANK" evidence="3">
    <location>
        <begin position="261"/>
        <end position="288"/>
    </location>
</feature>
<proteinExistence type="predicted"/>
<dbReference type="SUPFAM" id="SSF48403">
    <property type="entry name" value="Ankyrin repeat"/>
    <property type="match status" value="1"/>
</dbReference>
<evidence type="ECO:0000256" key="1">
    <source>
        <dbReference type="ARBA" id="ARBA00022737"/>
    </source>
</evidence>
<dbReference type="PROSITE" id="PS50088">
    <property type="entry name" value="ANK_REPEAT"/>
    <property type="match status" value="2"/>
</dbReference>
<dbReference type="SMART" id="SM00248">
    <property type="entry name" value="ANK"/>
    <property type="match status" value="6"/>
</dbReference>
<name>A0A7H8QLB0_TALRU</name>